<feature type="compositionally biased region" description="Basic and acidic residues" evidence="1">
    <location>
        <begin position="43"/>
        <end position="62"/>
    </location>
</feature>
<evidence type="ECO:0000256" key="2">
    <source>
        <dbReference type="SAM" id="Phobius"/>
    </source>
</evidence>
<comment type="caution">
    <text evidence="3">The sequence shown here is derived from an EMBL/GenBank/DDBJ whole genome shotgun (WGS) entry which is preliminary data.</text>
</comment>
<keyword evidence="2" id="KW-1133">Transmembrane helix</keyword>
<evidence type="ECO:0000256" key="1">
    <source>
        <dbReference type="SAM" id="MobiDB-lite"/>
    </source>
</evidence>
<reference evidence="3 4" key="1">
    <citation type="submission" date="2021-06" db="EMBL/GenBank/DDBJ databases">
        <title>Halomicroarcula sp. a new haloarchaeum isolated from saline soil.</title>
        <authorList>
            <person name="Duran-Viseras A."/>
            <person name="Sanchez-Porro C."/>
            <person name="Ventosa A."/>
        </authorList>
    </citation>
    <scope>NUCLEOTIDE SEQUENCE [LARGE SCALE GENOMIC DNA]</scope>
    <source>
        <strain evidence="3 4">F13</strain>
    </source>
</reference>
<dbReference type="Proteomes" id="UP001430377">
    <property type="component" value="Unassembled WGS sequence"/>
</dbReference>
<sequence>MGRKTQPASDQESRKVVWYCDKCKQKHIDEPEQCKVCGTEEFERAGGKSAKPEEVHQYTRPDDDAETISNVREATSSPVQPESDDNNLGLYAWFLLLVIFVALIFYLL</sequence>
<gene>
    <name evidence="3" type="ORF">EGH21_21495</name>
</gene>
<feature type="region of interest" description="Disordered" evidence="1">
    <location>
        <begin position="43"/>
        <end position="67"/>
    </location>
</feature>
<feature type="transmembrane region" description="Helical" evidence="2">
    <location>
        <begin position="88"/>
        <end position="107"/>
    </location>
</feature>
<evidence type="ECO:0008006" key="5">
    <source>
        <dbReference type="Google" id="ProtNLM"/>
    </source>
</evidence>
<name>A0AAW4PW97_9EURY</name>
<organism evidence="3 4">
    <name type="scientific">Haloarcula rubra</name>
    <dbReference type="NCBI Taxonomy" id="2487747"/>
    <lineage>
        <taxon>Archaea</taxon>
        <taxon>Methanobacteriati</taxon>
        <taxon>Methanobacteriota</taxon>
        <taxon>Stenosarchaea group</taxon>
        <taxon>Halobacteria</taxon>
        <taxon>Halobacteriales</taxon>
        <taxon>Haloarculaceae</taxon>
        <taxon>Haloarcula</taxon>
    </lineage>
</organism>
<keyword evidence="4" id="KW-1185">Reference proteome</keyword>
<evidence type="ECO:0000313" key="4">
    <source>
        <dbReference type="Proteomes" id="UP001430377"/>
    </source>
</evidence>
<keyword evidence="2" id="KW-0812">Transmembrane</keyword>
<accession>A0AAW4PW97</accession>
<keyword evidence="2" id="KW-0472">Membrane</keyword>
<evidence type="ECO:0000313" key="3">
    <source>
        <dbReference type="EMBL" id="MBX0325601.1"/>
    </source>
</evidence>
<dbReference type="EMBL" id="RKLR01000016">
    <property type="protein sequence ID" value="MBX0325601.1"/>
    <property type="molecule type" value="Genomic_DNA"/>
</dbReference>
<protein>
    <recommendedName>
        <fullName evidence="5">RanBP2-type domain-containing protein</fullName>
    </recommendedName>
</protein>
<dbReference type="RefSeq" id="WP_220620465.1">
    <property type="nucleotide sequence ID" value="NZ_RKLR01000016.1"/>
</dbReference>
<proteinExistence type="predicted"/>
<dbReference type="AlphaFoldDB" id="A0AAW4PW97"/>